<evidence type="ECO:0000259" key="11">
    <source>
        <dbReference type="Pfam" id="PF02880"/>
    </source>
</evidence>
<name>A0A480AIJ5_9BURK</name>
<evidence type="ECO:0000259" key="10">
    <source>
        <dbReference type="Pfam" id="PF02879"/>
    </source>
</evidence>
<dbReference type="PANTHER" id="PTHR43771">
    <property type="entry name" value="PHOSPHOMANNOMUTASE"/>
    <property type="match status" value="1"/>
</dbReference>
<evidence type="ECO:0000259" key="9">
    <source>
        <dbReference type="Pfam" id="PF02878"/>
    </source>
</evidence>
<dbReference type="Gene3D" id="3.30.310.50">
    <property type="entry name" value="Alpha-D-phosphohexomutase, C-terminal domain"/>
    <property type="match status" value="1"/>
</dbReference>
<dbReference type="Pfam" id="PF02878">
    <property type="entry name" value="PGM_PMM_I"/>
    <property type="match status" value="1"/>
</dbReference>
<dbReference type="GO" id="GO:0000287">
    <property type="term" value="F:magnesium ion binding"/>
    <property type="evidence" value="ECO:0007669"/>
    <property type="project" value="InterPro"/>
</dbReference>
<dbReference type="EMBL" id="BJCL01000001">
    <property type="protein sequence ID" value="GCL61421.1"/>
    <property type="molecule type" value="Genomic_DNA"/>
</dbReference>
<dbReference type="CDD" id="cd03089">
    <property type="entry name" value="PMM_PGM"/>
    <property type="match status" value="1"/>
</dbReference>
<dbReference type="Pfam" id="PF02880">
    <property type="entry name" value="PGM_PMM_III"/>
    <property type="match status" value="1"/>
</dbReference>
<dbReference type="PRINTS" id="PR00509">
    <property type="entry name" value="PGMPMM"/>
</dbReference>
<evidence type="ECO:0000256" key="4">
    <source>
        <dbReference type="ARBA" id="ARBA00022723"/>
    </source>
</evidence>
<dbReference type="PROSITE" id="PS00710">
    <property type="entry name" value="PGM_PMM"/>
    <property type="match status" value="1"/>
</dbReference>
<evidence type="ECO:0000256" key="7">
    <source>
        <dbReference type="RuleBase" id="RU004326"/>
    </source>
</evidence>
<dbReference type="InterPro" id="IPR005841">
    <property type="entry name" value="Alpha-D-phosphohexomutase_SF"/>
</dbReference>
<dbReference type="Pfam" id="PF00408">
    <property type="entry name" value="PGM_PMM_IV"/>
    <property type="match status" value="1"/>
</dbReference>
<dbReference type="Proteomes" id="UP000301751">
    <property type="component" value="Unassembled WGS sequence"/>
</dbReference>
<dbReference type="InterPro" id="IPR005845">
    <property type="entry name" value="A-D-PHexomutase_a/b/a-II"/>
</dbReference>
<comment type="cofactor">
    <cofactor evidence="1">
        <name>Mg(2+)</name>
        <dbReference type="ChEBI" id="CHEBI:18420"/>
    </cofactor>
</comment>
<evidence type="ECO:0000313" key="13">
    <source>
        <dbReference type="Proteomes" id="UP000301751"/>
    </source>
</evidence>
<comment type="similarity">
    <text evidence="2 7">Belongs to the phosphohexose mutase family.</text>
</comment>
<comment type="caution">
    <text evidence="12">The sequence shown here is derived from an EMBL/GenBank/DDBJ whole genome shotgun (WGS) entry which is preliminary data.</text>
</comment>
<keyword evidence="13" id="KW-1185">Reference proteome</keyword>
<keyword evidence="3" id="KW-0597">Phosphoprotein</keyword>
<organism evidence="12 13">
    <name type="scientific">Pseudaquabacterium pictum</name>
    <dbReference type="NCBI Taxonomy" id="2315236"/>
    <lineage>
        <taxon>Bacteria</taxon>
        <taxon>Pseudomonadati</taxon>
        <taxon>Pseudomonadota</taxon>
        <taxon>Betaproteobacteria</taxon>
        <taxon>Burkholderiales</taxon>
        <taxon>Sphaerotilaceae</taxon>
        <taxon>Pseudaquabacterium</taxon>
    </lineage>
</organism>
<dbReference type="GO" id="GO:0016868">
    <property type="term" value="F:intramolecular phosphotransferase activity"/>
    <property type="evidence" value="ECO:0007669"/>
    <property type="project" value="InterPro"/>
</dbReference>
<dbReference type="AlphaFoldDB" id="A0A480AIJ5"/>
<evidence type="ECO:0000256" key="6">
    <source>
        <dbReference type="ARBA" id="ARBA00023235"/>
    </source>
</evidence>
<dbReference type="PANTHER" id="PTHR43771:SF2">
    <property type="entry name" value="PHOSPHOMANNOMUTASE_PHOSPHOGLUCOMUTASE"/>
    <property type="match status" value="1"/>
</dbReference>
<proteinExistence type="inferred from homology"/>
<dbReference type="InterPro" id="IPR036900">
    <property type="entry name" value="A-D-PHexomutase_C_sf"/>
</dbReference>
<reference evidence="13" key="1">
    <citation type="submission" date="2019-03" db="EMBL/GenBank/DDBJ databases">
        <title>Aquabacterium pictum sp.nov., the first bacteriochlorophyll a-containing freshwater bacterium in the genus Aquabacterium of the class Betaproteobacteria.</title>
        <authorList>
            <person name="Hirose S."/>
            <person name="Tank M."/>
            <person name="Hara E."/>
            <person name="Tamaki H."/>
            <person name="Takaichi S."/>
            <person name="Haruta S."/>
            <person name="Hanada S."/>
        </authorList>
    </citation>
    <scope>NUCLEOTIDE SEQUENCE [LARGE SCALE GENOMIC DNA]</scope>
    <source>
        <strain evidence="13">W35</strain>
    </source>
</reference>
<dbReference type="Gene3D" id="3.40.120.10">
    <property type="entry name" value="Alpha-D-Glucose-1,6-Bisphosphate, subunit A, domain 3"/>
    <property type="match status" value="3"/>
</dbReference>
<feature type="domain" description="Alpha-D-phosphohexomutase C-terminal" evidence="8">
    <location>
        <begin position="424"/>
        <end position="499"/>
    </location>
</feature>
<evidence type="ECO:0000256" key="3">
    <source>
        <dbReference type="ARBA" id="ARBA00022553"/>
    </source>
</evidence>
<dbReference type="InterPro" id="IPR005844">
    <property type="entry name" value="A-D-PHexomutase_a/b/a-I"/>
</dbReference>
<dbReference type="Pfam" id="PF02879">
    <property type="entry name" value="PGM_PMM_II"/>
    <property type="match status" value="1"/>
</dbReference>
<dbReference type="InterPro" id="IPR016066">
    <property type="entry name" value="A-D-PHexomutase_CS"/>
</dbReference>
<keyword evidence="6" id="KW-0413">Isomerase</keyword>
<evidence type="ECO:0000313" key="12">
    <source>
        <dbReference type="EMBL" id="GCL61421.1"/>
    </source>
</evidence>
<dbReference type="SUPFAM" id="SSF55957">
    <property type="entry name" value="Phosphoglucomutase, C-terminal domain"/>
    <property type="match status" value="1"/>
</dbReference>
<evidence type="ECO:0000256" key="2">
    <source>
        <dbReference type="ARBA" id="ARBA00010231"/>
    </source>
</evidence>
<dbReference type="GO" id="GO:0005975">
    <property type="term" value="P:carbohydrate metabolic process"/>
    <property type="evidence" value="ECO:0007669"/>
    <property type="project" value="InterPro"/>
</dbReference>
<evidence type="ECO:0000256" key="1">
    <source>
        <dbReference type="ARBA" id="ARBA00001946"/>
    </source>
</evidence>
<dbReference type="InterPro" id="IPR005843">
    <property type="entry name" value="A-D-PHexomutase_C"/>
</dbReference>
<gene>
    <name evidence="12" type="primary">pgm</name>
    <name evidence="12" type="ORF">AQPW35_05020</name>
</gene>
<feature type="domain" description="Alpha-D-phosphohexomutase alpha/beta/alpha" evidence="10">
    <location>
        <begin position="209"/>
        <end position="305"/>
    </location>
</feature>
<feature type="domain" description="Alpha-D-phosphohexomutase alpha/beta/alpha" evidence="9">
    <location>
        <begin position="60"/>
        <end position="193"/>
    </location>
</feature>
<evidence type="ECO:0000259" key="8">
    <source>
        <dbReference type="Pfam" id="PF00408"/>
    </source>
</evidence>
<evidence type="ECO:0000256" key="5">
    <source>
        <dbReference type="ARBA" id="ARBA00022842"/>
    </source>
</evidence>
<protein>
    <submittedName>
        <fullName evidence="12">Phosphoglucomutase</fullName>
    </submittedName>
</protein>
<accession>A0A480AIJ5</accession>
<dbReference type="InterPro" id="IPR005846">
    <property type="entry name" value="A-D-PHexomutase_a/b/a-III"/>
</dbReference>
<dbReference type="SUPFAM" id="SSF53738">
    <property type="entry name" value="Phosphoglucomutase, first 3 domains"/>
    <property type="match status" value="3"/>
</dbReference>
<sequence>MIGSRRQPTGRFRTCACRLGPPAPAGTPSPCRRCLQCFAILRSSTSTTGSTPPMQVPASAFKAYDIRGIVGKGIDENFAEHLGRAFGSEARLTGQKAVVVGRDGRLSGPGLVAGLIRGLKSTGLDVVDIGAVTTPMLYYVAATRGAHGCNSGIQVTGSHNPKDYNGFKMVMAGRAIYGEDIQRLRQRMQSETYARGKGRSATMDIVPEYTARIVNDAKLARPMKIVVDSGNGIPGATAPAILRALGCEVIDLYSKVDGDFPNHHPDPSKPENLADLIKVVHATDAELGIAFDGDGDRLGLVTKGGNIIYPDRQLMLLVRDVLSRNPGGTVIFDVKCSQRLPVVIREAGGVPMMYKTGHSLIKAKMKEMKAPIAGEMSGHIFLGERWYGFDDAMYTCARVLEILSRSADPSAVLDALPTSFSTPELNVACAEGEPHKLVAELQATAKFPGAEVNTIDGLRADYDDGFGLIRASNTTPVLVMRFEGHTPEALARIEHDFMAALRVVKPDAQVAQAAH</sequence>
<dbReference type="InterPro" id="IPR016055">
    <property type="entry name" value="A-D-PHexomutase_a/b/a-I/II/III"/>
</dbReference>
<keyword evidence="5 7" id="KW-0460">Magnesium</keyword>
<keyword evidence="4 7" id="KW-0479">Metal-binding</keyword>
<feature type="domain" description="Alpha-D-phosphohexomutase alpha/beta/alpha" evidence="11">
    <location>
        <begin position="310"/>
        <end position="418"/>
    </location>
</feature>